<dbReference type="GO" id="GO:0016020">
    <property type="term" value="C:membrane"/>
    <property type="evidence" value="ECO:0007669"/>
    <property type="project" value="UniProtKB-SubCell"/>
</dbReference>
<dbReference type="SMART" id="SM01381">
    <property type="entry name" value="7TM_GPCR_Srsx"/>
    <property type="match status" value="1"/>
</dbReference>
<sequence length="227" mass="26340">MLGVETVLIIAFDRLLGVVIPNVYRLINKWIYIGTTMFAAMVYAGWGLYEIYKLAVAQPNRMVIPFIGEAEHDFLMIFFANIVMFNLINLLCYFAIWIILKMRKNLRDTSMKKIVKSLIMISLVVFFGWTVCSSVQLVISFVFHVPEIPFTFLSVYFGVTVHGSLSVNYLILYKFSKDYKKALRKQLNDLCWFVTRKHIVHDMSTTHVTEVKLSKFVTNVTNVAEMY</sequence>
<name>A0AAD4R9B9_9BILA</name>
<dbReference type="PANTHER" id="PTHR23360:SF5">
    <property type="entry name" value="G-PROTEIN COUPLED RECEPTORS FAMILY 1 PROFILE DOMAIN-CONTAINING PROTEIN"/>
    <property type="match status" value="1"/>
</dbReference>
<feature type="transmembrane region" description="Helical" evidence="5">
    <location>
        <begin position="74"/>
        <end position="100"/>
    </location>
</feature>
<reference evidence="6" key="1">
    <citation type="submission" date="2022-01" db="EMBL/GenBank/DDBJ databases">
        <title>Genome Sequence Resource for Two Populations of Ditylenchus destructor, the Migratory Endoparasitic Phytonematode.</title>
        <authorList>
            <person name="Zhang H."/>
            <person name="Lin R."/>
            <person name="Xie B."/>
        </authorList>
    </citation>
    <scope>NUCLEOTIDE SEQUENCE</scope>
    <source>
        <strain evidence="6">BazhouSP</strain>
    </source>
</reference>
<dbReference type="InterPro" id="IPR019424">
    <property type="entry name" value="7TM_GPCR_Srsx"/>
</dbReference>
<dbReference type="InterPro" id="IPR000276">
    <property type="entry name" value="GPCR_Rhodpsn"/>
</dbReference>
<keyword evidence="7" id="KW-1185">Reference proteome</keyword>
<gene>
    <name evidence="6" type="ORF">DdX_06671</name>
</gene>
<dbReference type="EMBL" id="JAKKPZ010000008">
    <property type="protein sequence ID" value="KAI1718251.1"/>
    <property type="molecule type" value="Genomic_DNA"/>
</dbReference>
<feature type="transmembrane region" description="Helical" evidence="5">
    <location>
        <begin position="121"/>
        <end position="143"/>
    </location>
</feature>
<feature type="transmembrane region" description="Helical" evidence="5">
    <location>
        <begin position="31"/>
        <end position="49"/>
    </location>
</feature>
<comment type="subcellular location">
    <subcellularLocation>
        <location evidence="1">Membrane</location>
    </subcellularLocation>
</comment>
<dbReference type="GO" id="GO:0004930">
    <property type="term" value="F:G protein-coupled receptor activity"/>
    <property type="evidence" value="ECO:0007669"/>
    <property type="project" value="InterPro"/>
</dbReference>
<evidence type="ECO:0000256" key="5">
    <source>
        <dbReference type="SAM" id="Phobius"/>
    </source>
</evidence>
<organism evidence="6 7">
    <name type="scientific">Ditylenchus destructor</name>
    <dbReference type="NCBI Taxonomy" id="166010"/>
    <lineage>
        <taxon>Eukaryota</taxon>
        <taxon>Metazoa</taxon>
        <taxon>Ecdysozoa</taxon>
        <taxon>Nematoda</taxon>
        <taxon>Chromadorea</taxon>
        <taxon>Rhabditida</taxon>
        <taxon>Tylenchina</taxon>
        <taxon>Tylenchomorpha</taxon>
        <taxon>Sphaerularioidea</taxon>
        <taxon>Anguinidae</taxon>
        <taxon>Anguininae</taxon>
        <taxon>Ditylenchus</taxon>
    </lineage>
</organism>
<accession>A0AAD4R9B9</accession>
<comment type="caution">
    <text evidence="6">The sequence shown here is derived from an EMBL/GenBank/DDBJ whole genome shotgun (WGS) entry which is preliminary data.</text>
</comment>
<keyword evidence="2 5" id="KW-0812">Transmembrane</keyword>
<dbReference type="SUPFAM" id="SSF81321">
    <property type="entry name" value="Family A G protein-coupled receptor-like"/>
    <property type="match status" value="1"/>
</dbReference>
<dbReference type="Proteomes" id="UP001201812">
    <property type="component" value="Unassembled WGS sequence"/>
</dbReference>
<protein>
    <submittedName>
        <fullName evidence="6">Serpentine type 7TM GPCR chemoreceptor srsx domain-containing protein</fullName>
    </submittedName>
</protein>
<evidence type="ECO:0000256" key="4">
    <source>
        <dbReference type="ARBA" id="ARBA00023136"/>
    </source>
</evidence>
<proteinExistence type="predicted"/>
<evidence type="ECO:0000256" key="3">
    <source>
        <dbReference type="ARBA" id="ARBA00022989"/>
    </source>
</evidence>
<dbReference type="AlphaFoldDB" id="A0AAD4R9B9"/>
<dbReference type="InterPro" id="IPR047130">
    <property type="entry name" value="7TM_GPCR_Srsx_nematod"/>
</dbReference>
<dbReference type="Gene3D" id="1.20.1070.10">
    <property type="entry name" value="Rhodopsin 7-helix transmembrane proteins"/>
    <property type="match status" value="1"/>
</dbReference>
<evidence type="ECO:0000313" key="6">
    <source>
        <dbReference type="EMBL" id="KAI1718251.1"/>
    </source>
</evidence>
<evidence type="ECO:0000256" key="2">
    <source>
        <dbReference type="ARBA" id="ARBA00022692"/>
    </source>
</evidence>
<evidence type="ECO:0000313" key="7">
    <source>
        <dbReference type="Proteomes" id="UP001201812"/>
    </source>
</evidence>
<keyword evidence="3 5" id="KW-1133">Transmembrane helix</keyword>
<feature type="transmembrane region" description="Helical" evidence="5">
    <location>
        <begin position="155"/>
        <end position="175"/>
    </location>
</feature>
<keyword evidence="4 5" id="KW-0472">Membrane</keyword>
<evidence type="ECO:0000256" key="1">
    <source>
        <dbReference type="ARBA" id="ARBA00004370"/>
    </source>
</evidence>
<dbReference type="Pfam" id="PF10320">
    <property type="entry name" value="7TM_GPCR_Srsx"/>
    <property type="match status" value="1"/>
</dbReference>
<dbReference type="PANTHER" id="PTHR23360">
    <property type="entry name" value="G-PROTEIN COUPLED RECEPTORS FAMILY 1 PROFILE DOMAIN-CONTAINING PROTEIN-RELATED"/>
    <property type="match status" value="1"/>
</dbReference>